<dbReference type="PROSITE" id="PS50089">
    <property type="entry name" value="ZF_RING_2"/>
    <property type="match status" value="1"/>
</dbReference>
<dbReference type="GO" id="GO:0008270">
    <property type="term" value="F:zinc ion binding"/>
    <property type="evidence" value="ECO:0007669"/>
    <property type="project" value="UniProtKB-KW"/>
</dbReference>
<accession>A0A0Q3K5Q7</accession>
<gene>
    <name evidence="6" type="ORF">BRADI_1g51056v3</name>
</gene>
<dbReference type="PANTHER" id="PTHR15710:SF88">
    <property type="entry name" value="RING-TYPE DOMAIN-CONTAINING PROTEIN"/>
    <property type="match status" value="1"/>
</dbReference>
<keyword evidence="2 4" id="KW-0863">Zinc-finger</keyword>
<organism evidence="6">
    <name type="scientific">Brachypodium distachyon</name>
    <name type="common">Purple false brome</name>
    <name type="synonym">Trachynia distachya</name>
    <dbReference type="NCBI Taxonomy" id="15368"/>
    <lineage>
        <taxon>Eukaryota</taxon>
        <taxon>Viridiplantae</taxon>
        <taxon>Streptophyta</taxon>
        <taxon>Embryophyta</taxon>
        <taxon>Tracheophyta</taxon>
        <taxon>Spermatophyta</taxon>
        <taxon>Magnoliopsida</taxon>
        <taxon>Liliopsida</taxon>
        <taxon>Poales</taxon>
        <taxon>Poaceae</taxon>
        <taxon>BOP clade</taxon>
        <taxon>Pooideae</taxon>
        <taxon>Stipodae</taxon>
        <taxon>Brachypodieae</taxon>
        <taxon>Brachypodium</taxon>
    </lineage>
</organism>
<reference evidence="6" key="2">
    <citation type="submission" date="2017-06" db="EMBL/GenBank/DDBJ databases">
        <title>WGS assembly of Brachypodium distachyon.</title>
        <authorList>
            <consortium name="The International Brachypodium Initiative"/>
            <person name="Lucas S."/>
            <person name="Harmon-Smith M."/>
            <person name="Lail K."/>
            <person name="Tice H."/>
            <person name="Grimwood J."/>
            <person name="Bruce D."/>
            <person name="Barry K."/>
            <person name="Shu S."/>
            <person name="Lindquist E."/>
            <person name="Wang M."/>
            <person name="Pitluck S."/>
            <person name="Vogel J.P."/>
            <person name="Garvin D.F."/>
            <person name="Mockler T.C."/>
            <person name="Schmutz J."/>
            <person name="Rokhsar D."/>
            <person name="Bevan M.W."/>
        </authorList>
    </citation>
    <scope>NUCLEOTIDE SEQUENCE</scope>
    <source>
        <strain evidence="6">Bd21</strain>
    </source>
</reference>
<evidence type="ECO:0000256" key="3">
    <source>
        <dbReference type="ARBA" id="ARBA00022833"/>
    </source>
</evidence>
<dbReference type="EnsemblPlants" id="KQK19884">
    <property type="protein sequence ID" value="KQK19884"/>
    <property type="gene ID" value="BRADI_1g51056v3"/>
</dbReference>
<dbReference type="GO" id="GO:0016567">
    <property type="term" value="P:protein ubiquitination"/>
    <property type="evidence" value="ECO:0000318"/>
    <property type="project" value="GO_Central"/>
</dbReference>
<dbReference type="Proteomes" id="UP000008810">
    <property type="component" value="Chromosome 1"/>
</dbReference>
<dbReference type="PANTHER" id="PTHR15710">
    <property type="entry name" value="E3 UBIQUITIN-PROTEIN LIGASE PRAJA"/>
    <property type="match status" value="1"/>
</dbReference>
<dbReference type="EMBL" id="CM000880">
    <property type="protein sequence ID" value="KQK19884.1"/>
    <property type="molecule type" value="Genomic_DNA"/>
</dbReference>
<dbReference type="InterPro" id="IPR001841">
    <property type="entry name" value="Znf_RING"/>
</dbReference>
<evidence type="ECO:0000256" key="2">
    <source>
        <dbReference type="ARBA" id="ARBA00022771"/>
    </source>
</evidence>
<evidence type="ECO:0000256" key="4">
    <source>
        <dbReference type="PROSITE-ProRule" id="PRU00175"/>
    </source>
</evidence>
<evidence type="ECO:0000313" key="6">
    <source>
        <dbReference type="EMBL" id="KQK19884.1"/>
    </source>
</evidence>
<dbReference type="SUPFAM" id="SSF57850">
    <property type="entry name" value="RING/U-box"/>
    <property type="match status" value="1"/>
</dbReference>
<dbReference type="Pfam" id="PF13639">
    <property type="entry name" value="zf-RING_2"/>
    <property type="match status" value="1"/>
</dbReference>
<feature type="domain" description="RING-type" evidence="5">
    <location>
        <begin position="56"/>
        <end position="105"/>
    </location>
</feature>
<dbReference type="GO" id="GO:0061630">
    <property type="term" value="F:ubiquitin protein ligase activity"/>
    <property type="evidence" value="ECO:0000318"/>
    <property type="project" value="GO_Central"/>
</dbReference>
<keyword evidence="3" id="KW-0862">Zinc</keyword>
<dbReference type="OrthoDB" id="693978at2759"/>
<dbReference type="AlphaFoldDB" id="A0A0Q3K5Q7"/>
<evidence type="ECO:0000259" key="5">
    <source>
        <dbReference type="PROSITE" id="PS50089"/>
    </source>
</evidence>
<dbReference type="InParanoid" id="A0A0Q3K5Q7"/>
<evidence type="ECO:0000313" key="8">
    <source>
        <dbReference type="Proteomes" id="UP000008810"/>
    </source>
</evidence>
<keyword evidence="8" id="KW-1185">Reference proteome</keyword>
<dbReference type="Gene3D" id="3.30.40.10">
    <property type="entry name" value="Zinc/RING finger domain, C3HC4 (zinc finger)"/>
    <property type="match status" value="1"/>
</dbReference>
<dbReference type="SMART" id="SM00184">
    <property type="entry name" value="RING"/>
    <property type="match status" value="1"/>
</dbReference>
<name>A0A0Q3K5Q7_BRADI</name>
<dbReference type="Gramene" id="KQK19884">
    <property type="protein sequence ID" value="KQK19884"/>
    <property type="gene ID" value="BRADI_1g51056v3"/>
</dbReference>
<dbReference type="InterPro" id="IPR013083">
    <property type="entry name" value="Znf_RING/FYVE/PHD"/>
</dbReference>
<keyword evidence="1" id="KW-0479">Metal-binding</keyword>
<reference evidence="6 7" key="1">
    <citation type="journal article" date="2010" name="Nature">
        <title>Genome sequencing and analysis of the model grass Brachypodium distachyon.</title>
        <authorList>
            <consortium name="International Brachypodium Initiative"/>
        </authorList>
    </citation>
    <scope>NUCLEOTIDE SEQUENCE [LARGE SCALE GENOMIC DNA]</scope>
    <source>
        <strain evidence="6 7">Bd21</strain>
    </source>
</reference>
<protein>
    <recommendedName>
        <fullName evidence="5">RING-type domain-containing protein</fullName>
    </recommendedName>
</protein>
<sequence>MDFATALGHELRRYPSLLELHQFLDPNPAVAGDGDDEDDDLASAQLKETASDGSACPICLLDDDDDDEDTAMAEGEWKETSCGHRFHGPCIDKWLSDKGSCPLCRRQLLKTTTKPPATVAPEDLDLVWNDLLGLYGEELVAGLSFVEFLDQNLG</sequence>
<proteinExistence type="predicted"/>
<dbReference type="GO" id="GO:0005737">
    <property type="term" value="C:cytoplasm"/>
    <property type="evidence" value="ECO:0000318"/>
    <property type="project" value="GO_Central"/>
</dbReference>
<evidence type="ECO:0000313" key="7">
    <source>
        <dbReference type="EnsemblPlants" id="KQK19884"/>
    </source>
</evidence>
<reference evidence="7" key="3">
    <citation type="submission" date="2018-08" db="UniProtKB">
        <authorList>
            <consortium name="EnsemblPlants"/>
        </authorList>
    </citation>
    <scope>IDENTIFICATION</scope>
    <source>
        <strain evidence="7">cv. Bd21</strain>
    </source>
</reference>
<evidence type="ECO:0000256" key="1">
    <source>
        <dbReference type="ARBA" id="ARBA00022723"/>
    </source>
</evidence>